<dbReference type="Proteomes" id="UP000283442">
    <property type="component" value="Unassembled WGS sequence"/>
</dbReference>
<evidence type="ECO:0000313" key="2">
    <source>
        <dbReference type="Proteomes" id="UP000283442"/>
    </source>
</evidence>
<comment type="caution">
    <text evidence="1">The sequence shown here is derived from an EMBL/GenBank/DDBJ whole genome shotgun (WGS) entry which is preliminary data.</text>
</comment>
<protein>
    <recommendedName>
        <fullName evidence="3">Phage tail assembly protein</fullName>
    </recommendedName>
</protein>
<dbReference type="AlphaFoldDB" id="A0A414NZW7"/>
<organism evidence="1 2">
    <name type="scientific">Mitsuokella multacida</name>
    <dbReference type="NCBI Taxonomy" id="52226"/>
    <lineage>
        <taxon>Bacteria</taxon>
        <taxon>Bacillati</taxon>
        <taxon>Bacillota</taxon>
        <taxon>Negativicutes</taxon>
        <taxon>Selenomonadales</taxon>
        <taxon>Selenomonadaceae</taxon>
        <taxon>Mitsuokella</taxon>
    </lineage>
</organism>
<name>A0A414NZW7_9FIRM</name>
<sequence length="115" mass="12686">MKKETVFETADGKKLHLSLNIRDMMAIERDIDCSLFAVMTDVGMGYMRSMTVKFTASVLRHAMPKGTTEEDAEKLIEEHCHAGGTLDGLNTVVLNTLFATGMFTPGKVEEAAEEK</sequence>
<proteinExistence type="predicted"/>
<evidence type="ECO:0008006" key="3">
    <source>
        <dbReference type="Google" id="ProtNLM"/>
    </source>
</evidence>
<reference evidence="1 2" key="1">
    <citation type="submission" date="2018-08" db="EMBL/GenBank/DDBJ databases">
        <title>A genome reference for cultivated species of the human gut microbiota.</title>
        <authorList>
            <person name="Zou Y."/>
            <person name="Xue W."/>
            <person name="Luo G."/>
        </authorList>
    </citation>
    <scope>NUCLEOTIDE SEQUENCE [LARGE SCALE GENOMIC DNA]</scope>
    <source>
        <strain evidence="1 2">AM25-21AC</strain>
    </source>
</reference>
<accession>A0A414NZW7</accession>
<dbReference type="EMBL" id="QRHE01000001">
    <property type="protein sequence ID" value="RHF53429.1"/>
    <property type="molecule type" value="Genomic_DNA"/>
</dbReference>
<dbReference type="RefSeq" id="WP_118174452.1">
    <property type="nucleotide sequence ID" value="NZ_JAQEAO010000018.1"/>
</dbReference>
<evidence type="ECO:0000313" key="1">
    <source>
        <dbReference type="EMBL" id="RHF53429.1"/>
    </source>
</evidence>
<gene>
    <name evidence="1" type="ORF">DW674_00785</name>
</gene>